<dbReference type="AlphaFoldDB" id="A0AAU8J5I0"/>
<organism evidence="1">
    <name type="scientific">Streptomyces tabacisoli</name>
    <dbReference type="NCBI Taxonomy" id="3156398"/>
    <lineage>
        <taxon>Bacteria</taxon>
        <taxon>Bacillati</taxon>
        <taxon>Actinomycetota</taxon>
        <taxon>Actinomycetes</taxon>
        <taxon>Kitasatosporales</taxon>
        <taxon>Streptomycetaceae</taxon>
        <taxon>Streptomyces</taxon>
    </lineage>
</organism>
<reference evidence="1" key="1">
    <citation type="submission" date="2024-06" db="EMBL/GenBank/DDBJ databases">
        <title>Streptomyces sp. strain HUAS MG91 genome sequences.</title>
        <authorList>
            <person name="Mo P."/>
        </authorList>
    </citation>
    <scope>NUCLEOTIDE SEQUENCE</scope>
    <source>
        <strain evidence="1">HUAS MG91</strain>
    </source>
</reference>
<protein>
    <submittedName>
        <fullName evidence="1">Uncharacterized protein</fullName>
    </submittedName>
</protein>
<evidence type="ECO:0000313" key="1">
    <source>
        <dbReference type="EMBL" id="XCJ75467.1"/>
    </source>
</evidence>
<dbReference type="RefSeq" id="WP_353946898.1">
    <property type="nucleotide sequence ID" value="NZ_CP159534.1"/>
</dbReference>
<accession>A0AAU8J5I0</accession>
<dbReference type="EMBL" id="CP159534">
    <property type="protein sequence ID" value="XCJ75467.1"/>
    <property type="molecule type" value="Genomic_DNA"/>
</dbReference>
<name>A0AAU8J5I0_9ACTN</name>
<sequence length="171" mass="18876">MNEAPAGTTWQLTDDKGGKLAGRWWKWALSAPKELSPVRDTTGEHAGWKQPRDLWFLAGTYGGKVVRTCEIPAGRPLFFPVINMQHTHSHSATPLTIPVAEATAHLNGVELVLSQFSGSFRTGFTRRHAWGLWGAVEPLVPGQYVLEIKADTGQGFWLDTTYHLTVVENLG</sequence>
<proteinExistence type="predicted"/>
<dbReference type="KEGG" id="stac:ABII15_38260"/>
<gene>
    <name evidence="1" type="ORF">ABII15_38260</name>
</gene>